<proteinExistence type="predicted"/>
<evidence type="ECO:0000313" key="2">
    <source>
        <dbReference type="EMBL" id="SNZ14532.1"/>
    </source>
</evidence>
<dbReference type="SMART" id="SM00530">
    <property type="entry name" value="HTH_XRE"/>
    <property type="match status" value="1"/>
</dbReference>
<reference evidence="3" key="1">
    <citation type="submission" date="2017-09" db="EMBL/GenBank/DDBJ databases">
        <authorList>
            <person name="Varghese N."/>
            <person name="Submissions S."/>
        </authorList>
    </citation>
    <scope>NUCLEOTIDE SEQUENCE [LARGE SCALE GENOMIC DNA]</scope>
    <source>
        <strain evidence="3">CGMCC 1.8913</strain>
    </source>
</reference>
<dbReference type="Gene3D" id="1.10.260.40">
    <property type="entry name" value="lambda repressor-like DNA-binding domains"/>
    <property type="match status" value="1"/>
</dbReference>
<dbReference type="EMBL" id="OBEK01000003">
    <property type="protein sequence ID" value="SNZ14532.1"/>
    <property type="molecule type" value="Genomic_DNA"/>
</dbReference>
<dbReference type="Pfam" id="PF01381">
    <property type="entry name" value="HTH_3"/>
    <property type="match status" value="1"/>
</dbReference>
<feature type="domain" description="HTH cro/C1-type" evidence="1">
    <location>
        <begin position="10"/>
        <end position="66"/>
    </location>
</feature>
<sequence>MRNVNIGEFLAKHRKESGYKSLRGLAAKSGISASTLSRIERNEQKPFPETLRELAPYLTSTSLVELMVACGYWEEDDLLEPINFEDKIKETPASYATNEKEFLGDLELSNKELMQHYNLQLDGKELTEEEAKNLISYLRFLRSEK</sequence>
<dbReference type="RefSeq" id="WP_179637014.1">
    <property type="nucleotide sequence ID" value="NZ_OBEK01000003.1"/>
</dbReference>
<dbReference type="CDD" id="cd00093">
    <property type="entry name" value="HTH_XRE"/>
    <property type="match status" value="1"/>
</dbReference>
<dbReference type="InterPro" id="IPR001387">
    <property type="entry name" value="Cro/C1-type_HTH"/>
</dbReference>
<keyword evidence="3" id="KW-1185">Reference proteome</keyword>
<dbReference type="PROSITE" id="PS50943">
    <property type="entry name" value="HTH_CROC1"/>
    <property type="match status" value="1"/>
</dbReference>
<evidence type="ECO:0000259" key="1">
    <source>
        <dbReference type="PROSITE" id="PS50943"/>
    </source>
</evidence>
<dbReference type="AlphaFoldDB" id="A0A285NYG6"/>
<gene>
    <name evidence="2" type="ORF">SAMN05421503_2454</name>
</gene>
<dbReference type="SUPFAM" id="SSF47413">
    <property type="entry name" value="lambda repressor-like DNA-binding domains"/>
    <property type="match status" value="1"/>
</dbReference>
<name>A0A285NYG6_9BACI</name>
<dbReference type="InterPro" id="IPR010982">
    <property type="entry name" value="Lambda_DNA-bd_dom_sf"/>
</dbReference>
<dbReference type="GO" id="GO:0003677">
    <property type="term" value="F:DNA binding"/>
    <property type="evidence" value="ECO:0007669"/>
    <property type="project" value="InterPro"/>
</dbReference>
<organism evidence="2 3">
    <name type="scientific">Terribacillus aidingensis</name>
    <dbReference type="NCBI Taxonomy" id="586416"/>
    <lineage>
        <taxon>Bacteria</taxon>
        <taxon>Bacillati</taxon>
        <taxon>Bacillota</taxon>
        <taxon>Bacilli</taxon>
        <taxon>Bacillales</taxon>
        <taxon>Bacillaceae</taxon>
        <taxon>Terribacillus</taxon>
    </lineage>
</organism>
<accession>A0A285NYG6</accession>
<protein>
    <submittedName>
        <fullName evidence="2">Helix-turn-helix domain-containing protein</fullName>
    </submittedName>
</protein>
<dbReference type="Proteomes" id="UP000219356">
    <property type="component" value="Unassembled WGS sequence"/>
</dbReference>
<evidence type="ECO:0000313" key="3">
    <source>
        <dbReference type="Proteomes" id="UP000219356"/>
    </source>
</evidence>